<evidence type="ECO:0000313" key="2">
    <source>
        <dbReference type="EMBL" id="RYC09781.1"/>
    </source>
</evidence>
<feature type="transmembrane region" description="Helical" evidence="1">
    <location>
        <begin position="63"/>
        <end position="80"/>
    </location>
</feature>
<evidence type="ECO:0000313" key="3">
    <source>
        <dbReference type="Proteomes" id="UP000291088"/>
    </source>
</evidence>
<dbReference type="RefSeq" id="WP_129333187.1">
    <property type="nucleotide sequence ID" value="NZ_SDVB01000253.1"/>
</dbReference>
<proteinExistence type="predicted"/>
<comment type="caution">
    <text evidence="2">The sequence shown here is derived from an EMBL/GenBank/DDBJ whole genome shotgun (WGS) entry which is preliminary data.</text>
</comment>
<feature type="transmembrane region" description="Helical" evidence="1">
    <location>
        <begin position="92"/>
        <end position="113"/>
    </location>
</feature>
<gene>
    <name evidence="2" type="ORF">EUU22_16945</name>
</gene>
<keyword evidence="3" id="KW-1185">Reference proteome</keyword>
<dbReference type="InterPro" id="IPR017015">
    <property type="entry name" value="UCP033367_VanZ"/>
</dbReference>
<reference evidence="2 3" key="1">
    <citation type="submission" date="2019-01" db="EMBL/GenBank/DDBJ databases">
        <authorList>
            <person name="Deng T."/>
        </authorList>
    </citation>
    <scope>NUCLEOTIDE SEQUENCE [LARGE SCALE GENOMIC DNA]</scope>
    <source>
        <strain evidence="2 3">F8825</strain>
    </source>
</reference>
<keyword evidence="1" id="KW-0812">Transmembrane</keyword>
<keyword evidence="1" id="KW-1133">Transmembrane helix</keyword>
<feature type="transmembrane region" description="Helical" evidence="1">
    <location>
        <begin position="39"/>
        <end position="56"/>
    </location>
</feature>
<dbReference type="AlphaFoldDB" id="A0A4Q2SWK2"/>
<dbReference type="Proteomes" id="UP000291088">
    <property type="component" value="Unassembled WGS sequence"/>
</dbReference>
<dbReference type="OrthoDB" id="7908547at2"/>
<sequence>MFKFSSLSRVLAWSLLFTIFLVTISPIGLRPHTLTTVNLDRGAAFAAISMLFVLGYPDRWKRIGLLLVAGAALFEIMQVISPTRHAHVEDALVKSLGVLVGVAAGYAASYLSASVRPSLVPRSASVRKD</sequence>
<keyword evidence="1" id="KW-0472">Membrane</keyword>
<organism evidence="2 3">
    <name type="scientific">Ciceribacter ferrooxidans</name>
    <dbReference type="NCBI Taxonomy" id="2509717"/>
    <lineage>
        <taxon>Bacteria</taxon>
        <taxon>Pseudomonadati</taxon>
        <taxon>Pseudomonadota</taxon>
        <taxon>Alphaproteobacteria</taxon>
        <taxon>Hyphomicrobiales</taxon>
        <taxon>Rhizobiaceae</taxon>
        <taxon>Ciceribacter</taxon>
    </lineage>
</organism>
<protein>
    <submittedName>
        <fullName evidence="2">VanZ family protein</fullName>
    </submittedName>
</protein>
<evidence type="ECO:0000256" key="1">
    <source>
        <dbReference type="SAM" id="Phobius"/>
    </source>
</evidence>
<name>A0A4Q2SWK2_9HYPH</name>
<dbReference type="PIRSF" id="PIRSF033367">
    <property type="entry name" value="UCP033367_VanZ"/>
    <property type="match status" value="1"/>
</dbReference>
<dbReference type="EMBL" id="SDVB01000253">
    <property type="protein sequence ID" value="RYC09781.1"/>
    <property type="molecule type" value="Genomic_DNA"/>
</dbReference>
<accession>A0A4Q2SWK2</accession>